<dbReference type="GO" id="GO:0016829">
    <property type="term" value="F:lyase activity"/>
    <property type="evidence" value="ECO:0007669"/>
    <property type="project" value="UniProtKB-KW"/>
</dbReference>
<reference evidence="2" key="2">
    <citation type="submission" date="2016-02" db="EMBL/GenBank/DDBJ databases">
        <title>Genome sequencing of Aspergillus luchuensis NBRC 4314.</title>
        <authorList>
            <person name="Yamada O."/>
        </authorList>
    </citation>
    <scope>NUCLEOTIDE SEQUENCE [LARGE SCALE GENOMIC DNA]</scope>
    <source>
        <strain evidence="2">RIB 2604</strain>
    </source>
</reference>
<dbReference type="EMBL" id="BCWF01000007">
    <property type="protein sequence ID" value="GAT20419.1"/>
    <property type="molecule type" value="Genomic_DNA"/>
</dbReference>
<dbReference type="Proteomes" id="UP000075230">
    <property type="component" value="Unassembled WGS sequence"/>
</dbReference>
<dbReference type="AlphaFoldDB" id="A0A146F3G4"/>
<gene>
    <name evidence="1" type="ORF">RIB2604_00701010</name>
</gene>
<comment type="caution">
    <text evidence="1">The sequence shown here is derived from an EMBL/GenBank/DDBJ whole genome shotgun (WGS) entry which is preliminary data.</text>
</comment>
<keyword evidence="1" id="KW-0456">Lyase</keyword>
<protein>
    <submittedName>
        <fullName evidence="1">Argininosuccinate lyase</fullName>
    </submittedName>
</protein>
<evidence type="ECO:0000313" key="2">
    <source>
        <dbReference type="Proteomes" id="UP000075230"/>
    </source>
</evidence>
<organism evidence="1 2">
    <name type="scientific">Aspergillus kawachii</name>
    <name type="common">White koji mold</name>
    <name type="synonym">Aspergillus awamori var. kawachi</name>
    <dbReference type="NCBI Taxonomy" id="1069201"/>
    <lineage>
        <taxon>Eukaryota</taxon>
        <taxon>Fungi</taxon>
        <taxon>Dikarya</taxon>
        <taxon>Ascomycota</taxon>
        <taxon>Pezizomycotina</taxon>
        <taxon>Eurotiomycetes</taxon>
        <taxon>Eurotiomycetidae</taxon>
        <taxon>Eurotiales</taxon>
        <taxon>Aspergillaceae</taxon>
        <taxon>Aspergillus</taxon>
        <taxon>Aspergillus subgen. Circumdati</taxon>
    </lineage>
</organism>
<accession>A0A146F3G4</accession>
<evidence type="ECO:0000313" key="1">
    <source>
        <dbReference type="EMBL" id="GAT20419.1"/>
    </source>
</evidence>
<name>A0A146F3G4_ASPKA</name>
<sequence>MQSMQVKVAPRHWLRWGSSFFLTFGVSYPLVDSQARFSDAAGAGLTTSISIFVARAARESGILMAECFIYLKSGFSLVADTSSVVSQQATLVLVSRASQMHLCSHARDAAYFRNLTGRPGHRLLASAENLLEASFTAG</sequence>
<proteinExistence type="predicted"/>
<reference evidence="1 2" key="1">
    <citation type="journal article" date="2016" name="DNA Res.">
        <title>Genome sequence of Aspergillus luchuensis NBRC 4314.</title>
        <authorList>
            <person name="Yamada O."/>
            <person name="Machida M."/>
            <person name="Hosoyama A."/>
            <person name="Goto M."/>
            <person name="Takahashi T."/>
            <person name="Futagami T."/>
            <person name="Yamagata Y."/>
            <person name="Takeuchi M."/>
            <person name="Kobayashi T."/>
            <person name="Koike H."/>
            <person name="Abe K."/>
            <person name="Asai K."/>
            <person name="Arita M."/>
            <person name="Fujita N."/>
            <person name="Fukuda K."/>
            <person name="Higa K."/>
            <person name="Horikawa H."/>
            <person name="Ishikawa T."/>
            <person name="Jinno K."/>
            <person name="Kato Y."/>
            <person name="Kirimura K."/>
            <person name="Mizutani O."/>
            <person name="Nakasone K."/>
            <person name="Sano M."/>
            <person name="Shiraishi Y."/>
            <person name="Tsukahara M."/>
            <person name="Gomi K."/>
        </authorList>
    </citation>
    <scope>NUCLEOTIDE SEQUENCE [LARGE SCALE GENOMIC DNA]</scope>
    <source>
        <strain evidence="1 2">RIB 2604</strain>
    </source>
</reference>